<dbReference type="InterPro" id="IPR003673">
    <property type="entry name" value="CoA-Trfase_fam_III"/>
</dbReference>
<keyword evidence="3" id="KW-1185">Reference proteome</keyword>
<dbReference type="Pfam" id="PF02515">
    <property type="entry name" value="CoA_transf_3"/>
    <property type="match status" value="1"/>
</dbReference>
<proteinExistence type="predicted"/>
<sequence>MFFEPQLSHVLSGVRVVDLTRNLAGPFCTMVLGDLGADVIKIERPGQGDDTRGWQPPSWNGESATFLSANRNKRSIAVDLNRREGQGLVRRLLENADILVESFRPGWLRERGLDAETLRAADPRLIYCSISAYGDRGPRNHQPGYDPVLQADTGIMDLTGYPGEPPARVGIGAIDLGAALWASIGIQAAITQREATGVGAHVRTSLYETATWWMSYHLVGYLATGKTPGRQGTGTPFIAPYETFSTADGDLLVAAANDKLFTALVAELGLPGIADEARFATNPDRVRHRHELRALLGPAFRVRTAADWEKLLTKRGIPCSRVRNVADLAADPQLEALGLLVSYPRDDIPDLRLVPVPVSLDGRRGATKNPPPQLGEHTEAILDELGIDATSRERWRQQGVVA</sequence>
<gene>
    <name evidence="2" type="ORF">ACFSXZ_04300</name>
</gene>
<dbReference type="Gene3D" id="3.40.50.10540">
    <property type="entry name" value="Crotonobetainyl-coa:carnitine coa-transferase, domain 1"/>
    <property type="match status" value="1"/>
</dbReference>
<dbReference type="InterPro" id="IPR044855">
    <property type="entry name" value="CoA-Trfase_III_dom3_sf"/>
</dbReference>
<evidence type="ECO:0000256" key="1">
    <source>
        <dbReference type="ARBA" id="ARBA00022679"/>
    </source>
</evidence>
<dbReference type="SUPFAM" id="SSF89796">
    <property type="entry name" value="CoA-transferase family III (CaiB/BaiF)"/>
    <property type="match status" value="1"/>
</dbReference>
<evidence type="ECO:0000313" key="3">
    <source>
        <dbReference type="Proteomes" id="UP001597417"/>
    </source>
</evidence>
<comment type="caution">
    <text evidence="2">The sequence shown here is derived from an EMBL/GenBank/DDBJ whole genome shotgun (WGS) entry which is preliminary data.</text>
</comment>
<organism evidence="2 3">
    <name type="scientific">Amycolatopsis pigmentata</name>
    <dbReference type="NCBI Taxonomy" id="450801"/>
    <lineage>
        <taxon>Bacteria</taxon>
        <taxon>Bacillati</taxon>
        <taxon>Actinomycetota</taxon>
        <taxon>Actinomycetes</taxon>
        <taxon>Pseudonocardiales</taxon>
        <taxon>Pseudonocardiaceae</taxon>
        <taxon>Amycolatopsis</taxon>
    </lineage>
</organism>
<dbReference type="Gene3D" id="3.30.1540.10">
    <property type="entry name" value="formyl-coa transferase, domain 3"/>
    <property type="match status" value="1"/>
</dbReference>
<dbReference type="RefSeq" id="WP_378261431.1">
    <property type="nucleotide sequence ID" value="NZ_JBHUKR010000004.1"/>
</dbReference>
<protein>
    <submittedName>
        <fullName evidence="2">CaiB/BaiF CoA transferase family protein</fullName>
    </submittedName>
</protein>
<evidence type="ECO:0000313" key="2">
    <source>
        <dbReference type="EMBL" id="MFD2415544.1"/>
    </source>
</evidence>
<dbReference type="EMBL" id="JBHUKR010000004">
    <property type="protein sequence ID" value="MFD2415544.1"/>
    <property type="molecule type" value="Genomic_DNA"/>
</dbReference>
<dbReference type="PANTHER" id="PTHR48207">
    <property type="entry name" value="SUCCINATE--HYDROXYMETHYLGLUTARATE COA-TRANSFERASE"/>
    <property type="match status" value="1"/>
</dbReference>
<name>A0ABW5FMX8_9PSEU</name>
<dbReference type="InterPro" id="IPR050483">
    <property type="entry name" value="CoA-transferase_III_domain"/>
</dbReference>
<keyword evidence="1 2" id="KW-0808">Transferase</keyword>
<dbReference type="GO" id="GO:0016740">
    <property type="term" value="F:transferase activity"/>
    <property type="evidence" value="ECO:0007669"/>
    <property type="project" value="UniProtKB-KW"/>
</dbReference>
<accession>A0ABW5FMX8</accession>
<dbReference type="InterPro" id="IPR023606">
    <property type="entry name" value="CoA-Trfase_III_dom_1_sf"/>
</dbReference>
<dbReference type="Proteomes" id="UP001597417">
    <property type="component" value="Unassembled WGS sequence"/>
</dbReference>
<reference evidence="3" key="1">
    <citation type="journal article" date="2019" name="Int. J. Syst. Evol. Microbiol.">
        <title>The Global Catalogue of Microorganisms (GCM) 10K type strain sequencing project: providing services to taxonomists for standard genome sequencing and annotation.</title>
        <authorList>
            <consortium name="The Broad Institute Genomics Platform"/>
            <consortium name="The Broad Institute Genome Sequencing Center for Infectious Disease"/>
            <person name="Wu L."/>
            <person name="Ma J."/>
        </authorList>
    </citation>
    <scope>NUCLEOTIDE SEQUENCE [LARGE SCALE GENOMIC DNA]</scope>
    <source>
        <strain evidence="3">CGMCC 4.7645</strain>
    </source>
</reference>
<dbReference type="PANTHER" id="PTHR48207:SF3">
    <property type="entry name" value="SUCCINATE--HYDROXYMETHYLGLUTARATE COA-TRANSFERASE"/>
    <property type="match status" value="1"/>
</dbReference>